<dbReference type="RefSeq" id="WP_135072334.1">
    <property type="nucleotide sequence ID" value="NZ_SPSB01000002.1"/>
</dbReference>
<organism evidence="1 2">
    <name type="scientific">Algoriphagus kandeliae</name>
    <dbReference type="NCBI Taxonomy" id="2562278"/>
    <lineage>
        <taxon>Bacteria</taxon>
        <taxon>Pseudomonadati</taxon>
        <taxon>Bacteroidota</taxon>
        <taxon>Cytophagia</taxon>
        <taxon>Cytophagales</taxon>
        <taxon>Cyclobacteriaceae</taxon>
        <taxon>Algoriphagus</taxon>
    </lineage>
</organism>
<evidence type="ECO:0008006" key="3">
    <source>
        <dbReference type="Google" id="ProtNLM"/>
    </source>
</evidence>
<reference evidence="1 2" key="1">
    <citation type="submission" date="2019-03" db="EMBL/GenBank/DDBJ databases">
        <title>Algoriphagus sp. nov, a new strain isolated from root system soil of mangrove plant Kandelia.</title>
        <authorList>
            <person name="Yin Q."/>
            <person name="Wang K."/>
            <person name="Song Z."/>
        </authorList>
    </citation>
    <scope>NUCLEOTIDE SEQUENCE [LARGE SCALE GENOMIC DNA]</scope>
    <source>
        <strain evidence="1 2">XY-J91</strain>
    </source>
</reference>
<gene>
    <name evidence="1" type="ORF">E4S40_06360</name>
</gene>
<dbReference type="EMBL" id="SPSB01000002">
    <property type="protein sequence ID" value="TFV95842.1"/>
    <property type="molecule type" value="Genomic_DNA"/>
</dbReference>
<accession>A0A4Y9QW93</accession>
<dbReference type="PROSITE" id="PS51257">
    <property type="entry name" value="PROKAR_LIPOPROTEIN"/>
    <property type="match status" value="1"/>
</dbReference>
<evidence type="ECO:0000313" key="1">
    <source>
        <dbReference type="EMBL" id="TFV95842.1"/>
    </source>
</evidence>
<protein>
    <recommendedName>
        <fullName evidence="3">Lipoprotein</fullName>
    </recommendedName>
</protein>
<dbReference type="OrthoDB" id="5348860at2"/>
<keyword evidence="2" id="KW-1185">Reference proteome</keyword>
<name>A0A4Y9QW93_9BACT</name>
<sequence>MKRIDFRFLLAFSILLGCKSSSSVEEIASEISILEVVSDSTREEIPISQGDQEKIEQLINLKIQDLFKEDLAGDFLDSLDRRYMYYQVDLNEDGISEILVGMTGPFFCGSGGCTLLLLSDQGDFITQFSVVKYPVFVDNESSNGWKNLILYSGGKNRLVQFDGETYPSNPSILPVFERDVDNLKKLLDWEGSETYFF</sequence>
<dbReference type="AlphaFoldDB" id="A0A4Y9QW93"/>
<evidence type="ECO:0000313" key="2">
    <source>
        <dbReference type="Proteomes" id="UP000297647"/>
    </source>
</evidence>
<comment type="caution">
    <text evidence="1">The sequence shown here is derived from an EMBL/GenBank/DDBJ whole genome shotgun (WGS) entry which is preliminary data.</text>
</comment>
<proteinExistence type="predicted"/>
<dbReference type="Proteomes" id="UP000297647">
    <property type="component" value="Unassembled WGS sequence"/>
</dbReference>